<feature type="transmembrane region" description="Helical" evidence="28">
    <location>
        <begin position="916"/>
        <end position="941"/>
    </location>
</feature>
<keyword evidence="17 28" id="KW-0472">Membrane</keyword>
<dbReference type="GO" id="GO:0034085">
    <property type="term" value="P:establishment of sister chromatid cohesion"/>
    <property type="evidence" value="ECO:0007669"/>
    <property type="project" value="TreeGrafter"/>
</dbReference>
<dbReference type="Gene3D" id="1.10.4160.10">
    <property type="entry name" value="Hydantoin permease"/>
    <property type="match status" value="1"/>
</dbReference>
<evidence type="ECO:0000256" key="21">
    <source>
        <dbReference type="ARBA" id="ARBA00029709"/>
    </source>
</evidence>
<dbReference type="Pfam" id="PF06733">
    <property type="entry name" value="DEAD_2"/>
    <property type="match status" value="1"/>
</dbReference>
<evidence type="ECO:0000256" key="10">
    <source>
        <dbReference type="ARBA" id="ARBA00022741"/>
    </source>
</evidence>
<evidence type="ECO:0000256" key="4">
    <source>
        <dbReference type="ARBA" id="ARBA00008435"/>
    </source>
</evidence>
<evidence type="ECO:0000256" key="2">
    <source>
        <dbReference type="ARBA" id="ARBA00004123"/>
    </source>
</evidence>
<evidence type="ECO:0000256" key="13">
    <source>
        <dbReference type="ARBA" id="ARBA00022840"/>
    </source>
</evidence>
<evidence type="ECO:0000256" key="15">
    <source>
        <dbReference type="ARBA" id="ARBA00023004"/>
    </source>
</evidence>
<dbReference type="GO" id="GO:0043139">
    <property type="term" value="F:5'-3' DNA helicase activity"/>
    <property type="evidence" value="ECO:0007669"/>
    <property type="project" value="UniProtKB-EC"/>
</dbReference>
<dbReference type="Gene3D" id="3.40.50.300">
    <property type="entry name" value="P-loop containing nucleotide triphosphate hydrolases"/>
    <property type="match status" value="2"/>
</dbReference>
<dbReference type="EC" id="5.6.2.3" evidence="22"/>
<evidence type="ECO:0000256" key="11">
    <source>
        <dbReference type="ARBA" id="ARBA00022801"/>
    </source>
</evidence>
<feature type="transmembrane region" description="Helical" evidence="28">
    <location>
        <begin position="1322"/>
        <end position="1341"/>
    </location>
</feature>
<feature type="transmembrane region" description="Helical" evidence="28">
    <location>
        <begin position="1022"/>
        <end position="1046"/>
    </location>
</feature>
<name>A0A0P7BCM3_9HYPO</name>
<comment type="catalytic activity">
    <reaction evidence="26">
        <text>ATP + H2O = ADP + phosphate + H(+)</text>
        <dbReference type="Rhea" id="RHEA:13065"/>
        <dbReference type="ChEBI" id="CHEBI:15377"/>
        <dbReference type="ChEBI" id="CHEBI:15378"/>
        <dbReference type="ChEBI" id="CHEBI:30616"/>
        <dbReference type="ChEBI" id="CHEBI:43474"/>
        <dbReference type="ChEBI" id="CHEBI:456216"/>
        <dbReference type="EC" id="5.6.2.3"/>
    </reaction>
</comment>
<dbReference type="InterPro" id="IPR010614">
    <property type="entry name" value="RAD3-like_helicase_DEAD"/>
</dbReference>
<comment type="cofactor">
    <cofactor evidence="1">
        <name>[4Fe-4S] cluster</name>
        <dbReference type="ChEBI" id="CHEBI:49883"/>
    </cofactor>
</comment>
<keyword evidence="16" id="KW-0411">Iron-sulfur</keyword>
<dbReference type="GO" id="GO:0046872">
    <property type="term" value="F:metal ion binding"/>
    <property type="evidence" value="ECO:0007669"/>
    <property type="project" value="UniProtKB-KW"/>
</dbReference>
<sequence>MKMTDEPMDGVTRGLEKLDFHHPYTPYDVQEQFMKTVFDVLEAGNGQVGILESPTGTVSAGWRKRETLLTFAGQFEASLQASAEAYKDEPSWIVEQLLRRKREDLVQRWEDREKRLEALRFKEKALEERGRKRRRIEETSSSRVIDEDAEWLLDDPDDRDSGPHDALSGLSKESRDVLASIGLGPRTRDQDQDLPEEEIKLSQFITELRRPTFPPSLPPSLAKDSQKTEVVKLLPLSSRQRLCINPSVSRLGSVQAINDRCAELQQSKSDKKCSFLPKEELLSQTHQFRDSALATLPDIEDLHKLGKSLAVCPYYASRTALPGAEIITLPYPLLLQRSARDALGIKLEGNIVIIDEAHNIMDAVANVHAAEIRMSDLKRGRAMLGIYVRKFGKKLKGVNRVNVGRVGRVIEGLGEWMEGALKFKQENGIVDANDLTRPKGIDQINMFELIQYIQESKLAYKIESYVSHVESEDGTGKPPKTTPVLHTLVAFLIAFTNLSSEGRIFYEKIKDPAPDIKLSYLLLSPTHAFSSIASSARAVVLAGGTMAPFDDFKDHLFPSLAVDKVTTLSCGHVIPPENLCVWTLATSRPGMAPFEFSYQRRGDSEMIAQLGLAILNLCSLVPDGVVVFFPSYGYLDEVVAVWQQKHGPNGPPIWDRLGSRKALFKETRGGSSDEVLQEYSQAILGSSNGKGALLLSVIGGKMSEGINFSDRLGRCVIVIGLPYPNIASPDWKAKLEYIETTTHANLTVQGVSRESATTQAKQAARDFYENACMRAVNQSIGRAIRHQGDYAAIVLVDRRYGTERIRGKLPGWIRGGLVGDSHEKGLGGLMGAHSGRTVTFGETTRIEFKMVTVATDAEKGVPQRAPDLDRDDHSDTLSIKASSIFHKALRMGRVEEKGIQPIPVEERQMTRFFNIFTIWFSINANILGITFGMLGPLAYGLSLRDSSLVILFFCMFSSIAPAYLATLGPKTGMRQMIQARYSFGRYIVSIPVLLNLATLAGFIVIIYVVGGQCLSAVSGGSLTPDVGIVIIGILSLFISFCGFKVLHYYETYAFIPAIIAITIATGCGGAALKNQAVPAEPASASMVLNFGMIVAGYMIPWAAIASDLTTYFDPKVPSWRVFTYSYFGLVTPTVLLMVLGAAIAGALPNEPKWEEAYGQSLVGGILAAMLSSAGGFGKFVVVILSLTLLGNTGGTMYAITLNFQTLIPGLIKIPRYAFAIVVTVIVIPTAIRAQRDFFVNLENFIALIAYWSASFVGIVITEHLFFRRGNYASYDHATWNVASHLPVGLAAITAGVLSFGLVVPCMAQVWWTGPIAKTTGDIGFEVAFVLSALFYIPLRYLEKKVTGRAMGSEDAHGDSRECIVAMTYLMDHWQDMIDWLSYRHMVGYWLGLVRWRQGVYAHREHAASPAFRGAVPRSRLHGLRQRVSAPLLTLADDEGFYALQCAAFRQVQRERRPGYVAQLKLVEERQAAVIGERLARRARRLVLERRGNFEVKRCFDRELEVGEKHYEGNGKFEI</sequence>
<dbReference type="PROSITE" id="PS51193">
    <property type="entry name" value="HELICASE_ATP_BIND_2"/>
    <property type="match status" value="1"/>
</dbReference>
<keyword evidence="18" id="KW-0413">Isomerase</keyword>
<evidence type="ECO:0000256" key="18">
    <source>
        <dbReference type="ARBA" id="ARBA00023235"/>
    </source>
</evidence>
<evidence type="ECO:0000256" key="26">
    <source>
        <dbReference type="ARBA" id="ARBA00048954"/>
    </source>
</evidence>
<evidence type="ECO:0000256" key="27">
    <source>
        <dbReference type="SAM" id="MobiDB-lite"/>
    </source>
</evidence>
<comment type="similarity">
    <text evidence="5">Belongs to the purine-cytosine permease (2.A.39) family.</text>
</comment>
<dbReference type="InterPro" id="IPR045028">
    <property type="entry name" value="DinG/Rad3-like"/>
</dbReference>
<dbReference type="InterPro" id="IPR006554">
    <property type="entry name" value="Helicase-like_DEXD_c2"/>
</dbReference>
<keyword evidence="14 28" id="KW-1133">Transmembrane helix</keyword>
<keyword evidence="20" id="KW-0131">Cell cycle</keyword>
<evidence type="ECO:0000256" key="7">
    <source>
        <dbReference type="ARBA" id="ARBA00017386"/>
    </source>
</evidence>
<evidence type="ECO:0000256" key="17">
    <source>
        <dbReference type="ARBA" id="ARBA00023136"/>
    </source>
</evidence>
<organism evidence="30 31">
    <name type="scientific">Neonectria ditissima</name>
    <dbReference type="NCBI Taxonomy" id="78410"/>
    <lineage>
        <taxon>Eukaryota</taxon>
        <taxon>Fungi</taxon>
        <taxon>Dikarya</taxon>
        <taxon>Ascomycota</taxon>
        <taxon>Pezizomycotina</taxon>
        <taxon>Sordariomycetes</taxon>
        <taxon>Hypocreomycetidae</taxon>
        <taxon>Hypocreales</taxon>
        <taxon>Nectriaceae</taxon>
        <taxon>Neonectria</taxon>
    </lineage>
</organism>
<gene>
    <name evidence="30" type="ORF">AK830_g9328</name>
</gene>
<feature type="domain" description="Helicase ATP-binding" evidence="29">
    <location>
        <begin position="16"/>
        <end position="427"/>
    </location>
</feature>
<keyword evidence="9" id="KW-0479">Metal-binding</keyword>
<evidence type="ECO:0000256" key="20">
    <source>
        <dbReference type="ARBA" id="ARBA00023306"/>
    </source>
</evidence>
<evidence type="ECO:0000313" key="30">
    <source>
        <dbReference type="EMBL" id="KPM37261.1"/>
    </source>
</evidence>
<evidence type="ECO:0000313" key="31">
    <source>
        <dbReference type="Proteomes" id="UP000050424"/>
    </source>
</evidence>
<dbReference type="PANTHER" id="PTHR11472">
    <property type="entry name" value="DNA REPAIR DEAD HELICASE RAD3/XP-D SUBFAMILY MEMBER"/>
    <property type="match status" value="1"/>
</dbReference>
<dbReference type="InterPro" id="IPR001248">
    <property type="entry name" value="Pur-cyt_permease"/>
</dbReference>
<dbReference type="GO" id="GO:0003677">
    <property type="term" value="F:DNA binding"/>
    <property type="evidence" value="ECO:0007669"/>
    <property type="project" value="InterPro"/>
</dbReference>
<keyword evidence="12 30" id="KW-0347">Helicase</keyword>
<reference evidence="30 31" key="1">
    <citation type="submission" date="2015-09" db="EMBL/GenBank/DDBJ databases">
        <title>Draft genome of a European isolate of the apple canker pathogen Neonectria ditissima.</title>
        <authorList>
            <person name="Gomez-Cortecero A."/>
            <person name="Harrison R.J."/>
            <person name="Armitage A.D."/>
        </authorList>
    </citation>
    <scope>NUCLEOTIDE SEQUENCE [LARGE SCALE GENOMIC DNA]</scope>
    <source>
        <strain evidence="30 31">R09/05</strain>
    </source>
</reference>
<evidence type="ECO:0000256" key="28">
    <source>
        <dbReference type="SAM" id="Phobius"/>
    </source>
</evidence>
<feature type="transmembrane region" description="Helical" evidence="28">
    <location>
        <begin position="986"/>
        <end position="1010"/>
    </location>
</feature>
<dbReference type="SMART" id="SM00488">
    <property type="entry name" value="DEXDc2"/>
    <property type="match status" value="1"/>
</dbReference>
<feature type="compositionally biased region" description="Acidic residues" evidence="27">
    <location>
        <begin position="147"/>
        <end position="158"/>
    </location>
</feature>
<dbReference type="Pfam" id="PF13307">
    <property type="entry name" value="Helicase_C_2"/>
    <property type="match status" value="1"/>
</dbReference>
<dbReference type="PANTHER" id="PTHR11472:SF41">
    <property type="entry name" value="ATP-DEPENDENT DNA HELICASE DDX11-RELATED"/>
    <property type="match status" value="1"/>
</dbReference>
<feature type="transmembrane region" description="Helical" evidence="28">
    <location>
        <begin position="1213"/>
        <end position="1231"/>
    </location>
</feature>
<dbReference type="NCBIfam" id="TIGR00604">
    <property type="entry name" value="rad3"/>
    <property type="match status" value="1"/>
</dbReference>
<dbReference type="GO" id="GO:0006139">
    <property type="term" value="P:nucleobase-containing compound metabolic process"/>
    <property type="evidence" value="ECO:0007669"/>
    <property type="project" value="InterPro"/>
</dbReference>
<feature type="transmembrane region" description="Helical" evidence="28">
    <location>
        <begin position="1084"/>
        <end position="1104"/>
    </location>
</feature>
<evidence type="ECO:0000256" key="22">
    <source>
        <dbReference type="ARBA" id="ARBA00044969"/>
    </source>
</evidence>
<feature type="transmembrane region" description="Helical" evidence="28">
    <location>
        <begin position="1052"/>
        <end position="1072"/>
    </location>
</feature>
<keyword evidence="13" id="KW-0067">ATP-binding</keyword>
<comment type="subcellular location">
    <subcellularLocation>
        <location evidence="3">Membrane</location>
        <topology evidence="3">Multi-pass membrane protein</topology>
    </subcellularLocation>
    <subcellularLocation>
        <location evidence="2">Nucleus</location>
    </subcellularLocation>
</comment>
<keyword evidence="31" id="KW-1185">Reference proteome</keyword>
<evidence type="ECO:0000259" key="29">
    <source>
        <dbReference type="PROSITE" id="PS51193"/>
    </source>
</evidence>
<dbReference type="GO" id="GO:0016818">
    <property type="term" value="F:hydrolase activity, acting on acid anhydrides, in phosphorus-containing anhydrides"/>
    <property type="evidence" value="ECO:0007669"/>
    <property type="project" value="InterPro"/>
</dbReference>
<evidence type="ECO:0000256" key="6">
    <source>
        <dbReference type="ARBA" id="ARBA00016387"/>
    </source>
</evidence>
<evidence type="ECO:0000256" key="8">
    <source>
        <dbReference type="ARBA" id="ARBA00022692"/>
    </source>
</evidence>
<evidence type="ECO:0000256" key="1">
    <source>
        <dbReference type="ARBA" id="ARBA00001966"/>
    </source>
</evidence>
<dbReference type="SMART" id="SM00491">
    <property type="entry name" value="HELICc2"/>
    <property type="match status" value="1"/>
</dbReference>
<evidence type="ECO:0000256" key="19">
    <source>
        <dbReference type="ARBA" id="ARBA00023242"/>
    </source>
</evidence>
<evidence type="ECO:0000256" key="3">
    <source>
        <dbReference type="ARBA" id="ARBA00004141"/>
    </source>
</evidence>
<evidence type="ECO:0000256" key="5">
    <source>
        <dbReference type="ARBA" id="ARBA00008974"/>
    </source>
</evidence>
<dbReference type="GO" id="GO:0005524">
    <property type="term" value="F:ATP binding"/>
    <property type="evidence" value="ECO:0007669"/>
    <property type="project" value="UniProtKB-KW"/>
</dbReference>
<evidence type="ECO:0000256" key="24">
    <source>
        <dbReference type="ARBA" id="ARBA00045008"/>
    </source>
</evidence>
<dbReference type="FunFam" id="3.40.50.300:FF:001372">
    <property type="entry name" value="ATP-dependent DNA helicase chl1"/>
    <property type="match status" value="1"/>
</dbReference>
<comment type="function">
    <text evidence="25">ATP-dependent DNA helicase important for chromosome transmission and normal cell cycle progression in G(2)/M. May have a role in changing DNA topology to allow the loading of proteins involved in maintaining sister chromatid cohesion in the vicinity of the centromeres. Has a specific role in chromosome segregation during meiosis II.</text>
</comment>
<evidence type="ECO:0000256" key="12">
    <source>
        <dbReference type="ARBA" id="ARBA00022806"/>
    </source>
</evidence>
<feature type="transmembrane region" description="Helical" evidence="28">
    <location>
        <begin position="1179"/>
        <end position="1201"/>
    </location>
</feature>
<keyword evidence="11" id="KW-0378">Hydrolase</keyword>
<feature type="transmembrane region" description="Helical" evidence="28">
    <location>
        <begin position="1287"/>
        <end position="1310"/>
    </location>
</feature>
<dbReference type="GO" id="GO:0051536">
    <property type="term" value="F:iron-sulfur cluster binding"/>
    <property type="evidence" value="ECO:0007669"/>
    <property type="project" value="UniProtKB-KW"/>
</dbReference>
<evidence type="ECO:0000256" key="9">
    <source>
        <dbReference type="ARBA" id="ARBA00022723"/>
    </source>
</evidence>
<proteinExistence type="inferred from homology"/>
<dbReference type="InterPro" id="IPR006555">
    <property type="entry name" value="ATP-dep_Helicase_C"/>
</dbReference>
<dbReference type="Proteomes" id="UP000050424">
    <property type="component" value="Unassembled WGS sequence"/>
</dbReference>
<feature type="region of interest" description="Disordered" evidence="27">
    <location>
        <begin position="147"/>
        <end position="171"/>
    </location>
</feature>
<dbReference type="GO" id="GO:0005634">
    <property type="term" value="C:nucleus"/>
    <property type="evidence" value="ECO:0007669"/>
    <property type="project" value="UniProtKB-SubCell"/>
</dbReference>
<accession>A0A0P7BCM3</accession>
<evidence type="ECO:0000256" key="16">
    <source>
        <dbReference type="ARBA" id="ARBA00023014"/>
    </source>
</evidence>
<keyword evidence="8 28" id="KW-0812">Transmembrane</keyword>
<comment type="similarity">
    <text evidence="4">Belongs to the DEAD box helicase family. DEAH subfamily. DDX11/CHL1 sub-subfamily.</text>
</comment>
<comment type="caution">
    <text evidence="30">The sequence shown here is derived from an EMBL/GenBank/DDBJ whole genome shotgun (WGS) entry which is preliminary data.</text>
</comment>
<protein>
    <recommendedName>
        <fullName evidence="7">ATP-dependent DNA helicase CHL1</fullName>
        <ecNumber evidence="22">5.6.2.3</ecNumber>
    </recommendedName>
    <alternativeName>
        <fullName evidence="6">ATP-dependent DNA helicase chl1</fullName>
    </alternativeName>
    <alternativeName>
        <fullName evidence="21">Chromosome loss protein 1</fullName>
    </alternativeName>
    <alternativeName>
        <fullName evidence="23 24">DNA 5'-3' helicase CHL1</fullName>
    </alternativeName>
</protein>
<feature type="transmembrane region" description="Helical" evidence="28">
    <location>
        <begin position="1124"/>
        <end position="1144"/>
    </location>
</feature>
<dbReference type="GO" id="GO:0022857">
    <property type="term" value="F:transmembrane transporter activity"/>
    <property type="evidence" value="ECO:0007669"/>
    <property type="project" value="InterPro"/>
</dbReference>
<dbReference type="EMBL" id="LKCW01000172">
    <property type="protein sequence ID" value="KPM37261.1"/>
    <property type="molecule type" value="Genomic_DNA"/>
</dbReference>
<dbReference type="InterPro" id="IPR013020">
    <property type="entry name" value="Rad3/Chl1-like"/>
</dbReference>
<keyword evidence="15" id="KW-0408">Iron</keyword>
<dbReference type="CDD" id="cd18788">
    <property type="entry name" value="SF2_C_XPD"/>
    <property type="match status" value="1"/>
</dbReference>
<evidence type="ECO:0000256" key="14">
    <source>
        <dbReference type="ARBA" id="ARBA00022989"/>
    </source>
</evidence>
<keyword evidence="19" id="KW-0539">Nucleus</keyword>
<dbReference type="InterPro" id="IPR014013">
    <property type="entry name" value="Helic_SF1/SF2_ATP-bd_DinG/Rad3"/>
</dbReference>
<dbReference type="STRING" id="78410.A0A0P7BCM3"/>
<dbReference type="GO" id="GO:0016020">
    <property type="term" value="C:membrane"/>
    <property type="evidence" value="ECO:0007669"/>
    <property type="project" value="UniProtKB-SubCell"/>
</dbReference>
<dbReference type="Pfam" id="PF02133">
    <property type="entry name" value="Transp_cyt_pur"/>
    <property type="match status" value="1"/>
</dbReference>
<keyword evidence="10" id="KW-0547">Nucleotide-binding</keyword>
<feature type="transmembrane region" description="Helical" evidence="28">
    <location>
        <begin position="948"/>
        <end position="966"/>
    </location>
</feature>
<dbReference type="InterPro" id="IPR027417">
    <property type="entry name" value="P-loop_NTPase"/>
</dbReference>
<feature type="transmembrane region" description="Helical" evidence="28">
    <location>
        <begin position="1243"/>
        <end position="1266"/>
    </location>
</feature>
<dbReference type="OrthoDB" id="267079at2759"/>
<evidence type="ECO:0000256" key="23">
    <source>
        <dbReference type="ARBA" id="ARBA00044998"/>
    </source>
</evidence>
<evidence type="ECO:0000256" key="25">
    <source>
        <dbReference type="ARBA" id="ARBA00045702"/>
    </source>
</evidence>